<dbReference type="AlphaFoldDB" id="A0A0X3XA36"/>
<dbReference type="SUPFAM" id="SSF47336">
    <property type="entry name" value="ACP-like"/>
    <property type="match status" value="1"/>
</dbReference>
<protein>
    <recommendedName>
        <fullName evidence="3">Carrier domain-containing protein</fullName>
    </recommendedName>
</protein>
<dbReference type="EMBL" id="LLZJ01000040">
    <property type="protein sequence ID" value="KUL65842.1"/>
    <property type="molecule type" value="Genomic_DNA"/>
</dbReference>
<dbReference type="InterPro" id="IPR036736">
    <property type="entry name" value="ACP-like_sf"/>
</dbReference>
<name>A0A0X3XA36_STRVO</name>
<dbReference type="InterPro" id="IPR000873">
    <property type="entry name" value="AMP-dep_synth/lig_dom"/>
</dbReference>
<dbReference type="PROSITE" id="PS50075">
    <property type="entry name" value="CARRIER"/>
    <property type="match status" value="1"/>
</dbReference>
<dbReference type="Pfam" id="PF00550">
    <property type="entry name" value="PP-binding"/>
    <property type="match status" value="1"/>
</dbReference>
<dbReference type="CDD" id="cd05930">
    <property type="entry name" value="A_NRPS"/>
    <property type="match status" value="1"/>
</dbReference>
<sequence length="597" mass="63453">MTPAADPSGHGSPARTHDLVRDAALRWPDRPALIEGATVLSYGQLDRRAEDLARALVARGAAGDMTIGVGAPRSAEHVIAALAVWKAGGVYVPLATDLPPARIADMLGIAGVRLTVGPGLTISEVADPPVDQPLAGLPPAPESEDGAVACVYFTSGSTGRPKAVALTHAGIVNEALWSHDAFSIRPEDRSGWLASPGFAISRWELWTPLTAGAAIAVSEEGAVREPGALRDWLLDQGVTWSIVVTGLAERLFGVPWPANCPLRLLVTGGEQLRVWPRGLPFDVVNSYGVTEASSVRLAARLDPFEGSAFEGSTFEGSRTTGPLPSVGRPIRGTRVHVLDDALAPVPDGEVGELFIGGVGLARGYLGDPEQTARRFVPDPFHGGGRRLYRTGDLVRVDEKGQVEFVRRLNDDPKVNGVRVDLAAVEAALLASPGVTGAAAAIRVHDGERPRLVGYLVADDDRPAPDEVIDAVARRLPPQMVPGVLVRLPSLPLLSSGKVDRGRLPEPTADIVFRGRPATARDETEQQVIDIFREVLGRSDIGAHDDFFGLGGDSMGVARVRQSLLERHGIDVPYTLIFRQRTPRRICTAASDGGEEPR</sequence>
<dbReference type="FunFam" id="2.30.38.10:FF:000001">
    <property type="entry name" value="Non-ribosomal peptide synthetase PvdI"/>
    <property type="match status" value="1"/>
</dbReference>
<dbReference type="InterPro" id="IPR042099">
    <property type="entry name" value="ANL_N_sf"/>
</dbReference>
<dbReference type="InterPro" id="IPR009081">
    <property type="entry name" value="PP-bd_ACP"/>
</dbReference>
<dbReference type="Pfam" id="PF13193">
    <property type="entry name" value="AMP-binding_C"/>
    <property type="match status" value="1"/>
</dbReference>
<dbReference type="GO" id="GO:0031177">
    <property type="term" value="F:phosphopantetheine binding"/>
    <property type="evidence" value="ECO:0007669"/>
    <property type="project" value="InterPro"/>
</dbReference>
<reference evidence="5" key="1">
    <citation type="submission" date="2015-10" db="EMBL/GenBank/DDBJ databases">
        <authorList>
            <person name="Ju K.-S."/>
            <person name="Doroghazi J.R."/>
            <person name="Metcalf W.W."/>
        </authorList>
    </citation>
    <scope>NUCLEOTIDE SEQUENCE [LARGE SCALE GENOMIC DNA]</scope>
    <source>
        <strain evidence="5">NRRL F-8817</strain>
    </source>
</reference>
<dbReference type="InterPro" id="IPR025110">
    <property type="entry name" value="AMP-bd_C"/>
</dbReference>
<dbReference type="PROSITE" id="PS00455">
    <property type="entry name" value="AMP_BINDING"/>
    <property type="match status" value="1"/>
</dbReference>
<dbReference type="Gene3D" id="3.30.300.30">
    <property type="match status" value="1"/>
</dbReference>
<dbReference type="InterPro" id="IPR045851">
    <property type="entry name" value="AMP-bd_C_sf"/>
</dbReference>
<dbReference type="SUPFAM" id="SSF56801">
    <property type="entry name" value="Acetyl-CoA synthetase-like"/>
    <property type="match status" value="1"/>
</dbReference>
<dbReference type="PANTHER" id="PTHR45527">
    <property type="entry name" value="NONRIBOSOMAL PEPTIDE SYNTHETASE"/>
    <property type="match status" value="1"/>
</dbReference>
<evidence type="ECO:0000313" key="5">
    <source>
        <dbReference type="Proteomes" id="UP000053413"/>
    </source>
</evidence>
<dbReference type="Gene3D" id="3.40.50.12780">
    <property type="entry name" value="N-terminal domain of ligase-like"/>
    <property type="match status" value="1"/>
</dbReference>
<dbReference type="GO" id="GO:0005737">
    <property type="term" value="C:cytoplasm"/>
    <property type="evidence" value="ECO:0007669"/>
    <property type="project" value="TreeGrafter"/>
</dbReference>
<dbReference type="SMART" id="SM00823">
    <property type="entry name" value="PKS_PP"/>
    <property type="match status" value="1"/>
</dbReference>
<feature type="domain" description="Carrier" evidence="3">
    <location>
        <begin position="518"/>
        <end position="593"/>
    </location>
</feature>
<dbReference type="RefSeq" id="WP_059142609.1">
    <property type="nucleotide sequence ID" value="NZ_LLZJ01000040.1"/>
</dbReference>
<comment type="caution">
    <text evidence="4">The sequence shown here is derived from an EMBL/GenBank/DDBJ whole genome shotgun (WGS) entry which is preliminary data.</text>
</comment>
<evidence type="ECO:0000256" key="2">
    <source>
        <dbReference type="ARBA" id="ARBA00022553"/>
    </source>
</evidence>
<dbReference type="OrthoDB" id="2472181at2"/>
<dbReference type="Proteomes" id="UP000053413">
    <property type="component" value="Unassembled WGS sequence"/>
</dbReference>
<accession>A0A0X3XA36</accession>
<dbReference type="GO" id="GO:0017000">
    <property type="term" value="P:antibiotic biosynthetic process"/>
    <property type="evidence" value="ECO:0007669"/>
    <property type="project" value="UniProtKB-ARBA"/>
</dbReference>
<dbReference type="InterPro" id="IPR020845">
    <property type="entry name" value="AMP-binding_CS"/>
</dbReference>
<evidence type="ECO:0000256" key="1">
    <source>
        <dbReference type="ARBA" id="ARBA00022450"/>
    </source>
</evidence>
<dbReference type="InterPro" id="IPR020806">
    <property type="entry name" value="PKS_PP-bd"/>
</dbReference>
<keyword evidence="2" id="KW-0597">Phosphoprotein</keyword>
<proteinExistence type="predicted"/>
<dbReference type="PROSITE" id="PS00012">
    <property type="entry name" value="PHOSPHOPANTETHEINE"/>
    <property type="match status" value="1"/>
</dbReference>
<keyword evidence="1" id="KW-0596">Phosphopantetheine</keyword>
<dbReference type="GO" id="GO:0043041">
    <property type="term" value="P:amino acid activation for nonribosomal peptide biosynthetic process"/>
    <property type="evidence" value="ECO:0007669"/>
    <property type="project" value="TreeGrafter"/>
</dbReference>
<dbReference type="GO" id="GO:0044550">
    <property type="term" value="P:secondary metabolite biosynthetic process"/>
    <property type="evidence" value="ECO:0007669"/>
    <property type="project" value="TreeGrafter"/>
</dbReference>
<dbReference type="Pfam" id="PF00501">
    <property type="entry name" value="AMP-binding"/>
    <property type="match status" value="1"/>
</dbReference>
<gene>
    <name evidence="4" type="ORF">ADL28_05675</name>
</gene>
<evidence type="ECO:0000313" key="4">
    <source>
        <dbReference type="EMBL" id="KUL65842.1"/>
    </source>
</evidence>
<dbReference type="InterPro" id="IPR006162">
    <property type="entry name" value="Ppantetheine_attach_site"/>
</dbReference>
<dbReference type="PANTHER" id="PTHR45527:SF1">
    <property type="entry name" value="FATTY ACID SYNTHASE"/>
    <property type="match status" value="1"/>
</dbReference>
<dbReference type="Gene3D" id="1.10.1200.10">
    <property type="entry name" value="ACP-like"/>
    <property type="match status" value="1"/>
</dbReference>
<evidence type="ECO:0000259" key="3">
    <source>
        <dbReference type="PROSITE" id="PS50075"/>
    </source>
</evidence>
<organism evidence="4 5">
    <name type="scientific">Streptomyces violaceusniger</name>
    <dbReference type="NCBI Taxonomy" id="68280"/>
    <lineage>
        <taxon>Bacteria</taxon>
        <taxon>Bacillati</taxon>
        <taxon>Actinomycetota</taxon>
        <taxon>Actinomycetes</taxon>
        <taxon>Kitasatosporales</taxon>
        <taxon>Streptomycetaceae</taxon>
        <taxon>Streptomyces</taxon>
        <taxon>Streptomyces violaceusniger group</taxon>
    </lineage>
</organism>